<comment type="caution">
    <text evidence="3">The sequence shown here is derived from an EMBL/GenBank/DDBJ whole genome shotgun (WGS) entry which is preliminary data.</text>
</comment>
<evidence type="ECO:0000313" key="3">
    <source>
        <dbReference type="EMBL" id="PNZ68960.1"/>
    </source>
</evidence>
<dbReference type="EMBL" id="JAUHQC010000006">
    <property type="protein sequence ID" value="MDN4532565.1"/>
    <property type="molecule type" value="Genomic_DNA"/>
</dbReference>
<dbReference type="EC" id="3.1.26.4" evidence="2"/>
<accession>A0AAP8TTU3</accession>
<reference evidence="3 4" key="1">
    <citation type="submission" date="2017-08" db="EMBL/GenBank/DDBJ databases">
        <title>Draft genome sequences of 64 type strains of genus Staph aureus.</title>
        <authorList>
            <person name="Cole K."/>
            <person name="Golubchik T."/>
            <person name="Russell J."/>
            <person name="Foster D."/>
            <person name="Llewelyn M."/>
            <person name="Wilson D."/>
            <person name="Crook D."/>
            <person name="Paul J."/>
        </authorList>
    </citation>
    <scope>NUCLEOTIDE SEQUENCE [LARGE SCALE GENOMIC DNA]</scope>
    <source>
        <strain evidence="3 4">NCTC 12101</strain>
    </source>
</reference>
<dbReference type="GeneID" id="64982258"/>
<keyword evidence="2" id="KW-0378">Hydrolase</keyword>
<dbReference type="Pfam" id="PF13456">
    <property type="entry name" value="RVT_3"/>
    <property type="match status" value="1"/>
</dbReference>
<dbReference type="InterPro" id="IPR012337">
    <property type="entry name" value="RNaseH-like_sf"/>
</dbReference>
<dbReference type="Proteomes" id="UP000242470">
    <property type="component" value="Unassembled WGS sequence"/>
</dbReference>
<evidence type="ECO:0000313" key="4">
    <source>
        <dbReference type="Proteomes" id="UP000242470"/>
    </source>
</evidence>
<dbReference type="InterPro" id="IPR002156">
    <property type="entry name" value="RNaseH_domain"/>
</dbReference>
<organism evidence="3 4">
    <name type="scientific">Staphylococcus auricularis</name>
    <dbReference type="NCBI Taxonomy" id="29379"/>
    <lineage>
        <taxon>Bacteria</taxon>
        <taxon>Bacillati</taxon>
        <taxon>Bacillota</taxon>
        <taxon>Bacilli</taxon>
        <taxon>Bacillales</taxon>
        <taxon>Staphylococcaceae</taxon>
        <taxon>Staphylococcus</taxon>
    </lineage>
</organism>
<evidence type="ECO:0000313" key="2">
    <source>
        <dbReference type="EMBL" id="MDN4532565.1"/>
    </source>
</evidence>
<dbReference type="CDD" id="cd09279">
    <property type="entry name" value="RNase_HI_like"/>
    <property type="match status" value="1"/>
</dbReference>
<dbReference type="GO" id="GO:0004523">
    <property type="term" value="F:RNA-DNA hybrid ribonuclease activity"/>
    <property type="evidence" value="ECO:0007669"/>
    <property type="project" value="UniProtKB-EC"/>
</dbReference>
<name>A0AAP8TTU3_9STAP</name>
<dbReference type="InterPro" id="IPR036397">
    <property type="entry name" value="RNaseH_sf"/>
</dbReference>
<dbReference type="Proteomes" id="UP001171687">
    <property type="component" value="Unassembled WGS sequence"/>
</dbReference>
<sequence>MAKIYFDAATQGNPGMSSGAVVIITEETHTVKTYDLPALDNHSAEWETLLRALDLASEMNVDNALIFTDSKLIEDSINQESVKNERFKPYLEKALSYTDTFALMFVKWVPRAQNKEANHHAQQALYKQTKQQKHK</sequence>
<dbReference type="Gene3D" id="3.30.420.10">
    <property type="entry name" value="Ribonuclease H-like superfamily/Ribonuclease H"/>
    <property type="match status" value="1"/>
</dbReference>
<feature type="domain" description="RNase H type-1" evidence="1">
    <location>
        <begin position="1"/>
        <end position="126"/>
    </location>
</feature>
<dbReference type="GO" id="GO:0003676">
    <property type="term" value="F:nucleic acid binding"/>
    <property type="evidence" value="ECO:0007669"/>
    <property type="project" value="InterPro"/>
</dbReference>
<protein>
    <submittedName>
        <fullName evidence="2 3">Ribonuclease H</fullName>
        <ecNumber evidence="2">3.1.26.4</ecNumber>
    </submittedName>
</protein>
<dbReference type="SUPFAM" id="SSF53098">
    <property type="entry name" value="Ribonuclease H-like"/>
    <property type="match status" value="1"/>
</dbReference>
<dbReference type="AlphaFoldDB" id="A0AAP8TTU3"/>
<evidence type="ECO:0000259" key="1">
    <source>
        <dbReference type="PROSITE" id="PS50879"/>
    </source>
</evidence>
<gene>
    <name evidence="3" type="ORF">CD158_02080</name>
    <name evidence="2" type="ORF">QYH67_03040</name>
</gene>
<proteinExistence type="predicted"/>
<dbReference type="EMBL" id="PPQW01000007">
    <property type="protein sequence ID" value="PNZ68960.1"/>
    <property type="molecule type" value="Genomic_DNA"/>
</dbReference>
<reference evidence="2" key="2">
    <citation type="submission" date="2023-07" db="EMBL/GenBank/DDBJ databases">
        <title>Evaluation of the beneficial properties of pineapple isolates.</title>
        <authorList>
            <person name="Adefiranye O."/>
        </authorList>
    </citation>
    <scope>NUCLEOTIDE SEQUENCE</scope>
    <source>
        <strain evidence="2">PAPLE_T1</strain>
    </source>
</reference>
<dbReference type="PROSITE" id="PS50879">
    <property type="entry name" value="RNASE_H_1"/>
    <property type="match status" value="1"/>
</dbReference>
<dbReference type="RefSeq" id="WP_059106786.1">
    <property type="nucleotide sequence ID" value="NZ_AP024589.1"/>
</dbReference>